<organism evidence="1 2">
    <name type="scientific">Dendrolimus kikuchii</name>
    <dbReference type="NCBI Taxonomy" id="765133"/>
    <lineage>
        <taxon>Eukaryota</taxon>
        <taxon>Metazoa</taxon>
        <taxon>Ecdysozoa</taxon>
        <taxon>Arthropoda</taxon>
        <taxon>Hexapoda</taxon>
        <taxon>Insecta</taxon>
        <taxon>Pterygota</taxon>
        <taxon>Neoptera</taxon>
        <taxon>Endopterygota</taxon>
        <taxon>Lepidoptera</taxon>
        <taxon>Glossata</taxon>
        <taxon>Ditrysia</taxon>
        <taxon>Bombycoidea</taxon>
        <taxon>Lasiocampidae</taxon>
        <taxon>Dendrolimus</taxon>
    </lineage>
</organism>
<comment type="caution">
    <text evidence="1">The sequence shown here is derived from an EMBL/GenBank/DDBJ whole genome shotgun (WGS) entry which is preliminary data.</text>
</comment>
<protein>
    <submittedName>
        <fullName evidence="1">Uncharacterized protein</fullName>
    </submittedName>
</protein>
<dbReference type="Proteomes" id="UP000824533">
    <property type="component" value="Linkage Group LG14"/>
</dbReference>
<gene>
    <name evidence="1" type="ORF">K1T71_008128</name>
</gene>
<keyword evidence="2" id="KW-1185">Reference proteome</keyword>
<reference evidence="1 2" key="1">
    <citation type="journal article" date="2021" name="Front. Genet.">
        <title>Chromosome-Level Genome Assembly Reveals Significant Gene Expansion in the Toll and IMD Signaling Pathways of Dendrolimus kikuchii.</title>
        <authorList>
            <person name="Zhou J."/>
            <person name="Wu P."/>
            <person name="Xiong Z."/>
            <person name="Liu N."/>
            <person name="Zhao N."/>
            <person name="Ji M."/>
            <person name="Qiu Y."/>
            <person name="Yang B."/>
        </authorList>
    </citation>
    <scope>NUCLEOTIDE SEQUENCE [LARGE SCALE GENOMIC DNA]</scope>
    <source>
        <strain evidence="1">Ann1</strain>
    </source>
</reference>
<dbReference type="EMBL" id="CM034400">
    <property type="protein sequence ID" value="KAJ0175954.1"/>
    <property type="molecule type" value="Genomic_DNA"/>
</dbReference>
<name>A0ACC1CW72_9NEOP</name>
<evidence type="ECO:0000313" key="2">
    <source>
        <dbReference type="Proteomes" id="UP000824533"/>
    </source>
</evidence>
<sequence length="233" mass="26745">MVSTPQEALAADKVRARPLTGNEVVISGMSEIFPKSDDSVLEFSENLYNKVDKVTTEDSSWVFNHPEVPKHLVQVRGMGKFDAQFFRVHYKQACTMETMSRKLLEHAYRDLYDSGVCVFPEAAYLVILWETLAMYRAEEQNSLSVAFYNVEFHSEINIREEVPIRLEFMINKGNNQFEVSYENSTIVTGSIVAVTAKEIVSRKFEKQVNDADDITLTSEDIYTMMNLRGYSYK</sequence>
<accession>A0ACC1CW72</accession>
<proteinExistence type="predicted"/>
<evidence type="ECO:0000313" key="1">
    <source>
        <dbReference type="EMBL" id="KAJ0175954.1"/>
    </source>
</evidence>